<feature type="domain" description="Transketolase-like pyrimidine-binding" evidence="12">
    <location>
        <begin position="362"/>
        <end position="533"/>
    </location>
</feature>
<dbReference type="Proteomes" id="UP001595530">
    <property type="component" value="Unassembled WGS sequence"/>
</dbReference>
<dbReference type="InterPro" id="IPR020826">
    <property type="entry name" value="Transketolase_BS"/>
</dbReference>
<evidence type="ECO:0000313" key="14">
    <source>
        <dbReference type="Proteomes" id="UP001595530"/>
    </source>
</evidence>
<evidence type="ECO:0000256" key="11">
    <source>
        <dbReference type="RuleBase" id="RU004996"/>
    </source>
</evidence>
<keyword evidence="7 11" id="KW-0460">Magnesium</keyword>
<comment type="caution">
    <text evidence="13">The sequence shown here is derived from an EMBL/GenBank/DDBJ whole genome shotgun (WGS) entry which is preliminary data.</text>
</comment>
<proteinExistence type="inferred from homology"/>
<keyword evidence="14" id="KW-1185">Reference proteome</keyword>
<keyword evidence="6 11" id="KW-0106">Calcium</keyword>
<dbReference type="NCBIfam" id="TIGR00232">
    <property type="entry name" value="tktlase_bact"/>
    <property type="match status" value="1"/>
</dbReference>
<dbReference type="Gene3D" id="3.40.50.970">
    <property type="match status" value="2"/>
</dbReference>
<keyword evidence="4 11" id="KW-0808">Transferase</keyword>
<evidence type="ECO:0000256" key="10">
    <source>
        <dbReference type="NCBIfam" id="TIGR00232"/>
    </source>
</evidence>
<comment type="cofactor">
    <cofactor evidence="11">
        <name>thiamine diphosphate</name>
        <dbReference type="ChEBI" id="CHEBI:58937"/>
    </cofactor>
    <text evidence="11">Binds 1 thiamine pyrophosphate per subunit.</text>
</comment>
<evidence type="ECO:0000256" key="5">
    <source>
        <dbReference type="ARBA" id="ARBA00022723"/>
    </source>
</evidence>
<gene>
    <name evidence="13" type="primary">tkt</name>
    <name evidence="13" type="ORF">ACFOFO_05875</name>
</gene>
<comment type="subunit">
    <text evidence="2 11">Homodimer.</text>
</comment>
<organism evidence="13 14">
    <name type="scientific">Undibacterium arcticum</name>
    <dbReference type="NCBI Taxonomy" id="1762892"/>
    <lineage>
        <taxon>Bacteria</taxon>
        <taxon>Pseudomonadati</taxon>
        <taxon>Pseudomonadota</taxon>
        <taxon>Betaproteobacteria</taxon>
        <taxon>Burkholderiales</taxon>
        <taxon>Oxalobacteraceae</taxon>
        <taxon>Undibacterium</taxon>
    </lineage>
</organism>
<sequence>MNAPDRAVIPAATPADALRFLAADAVEKAKSGHPGAPMGMAEIAEVLWRRHLRHNPADPNWINRDRFVLSNGHASMLIYALLHLTGYDLPIEEIKQFRQMHSKTPGHPEVGMTPGIETTTGPLGQGLANAVGMALAEKMLAASFNRPGHAVIDHHTYVFMGDGCLMEGISHEVCSLAGTLGLGKLIGFYDDNGISIDGDVKGWFNDDTPKRFAAYGWNVIAAVDGHDVEALDAAIRQAKSQHSRPTLICCKTAIGQGAPTKAGDHDVHGAPLGTQEIAAMRAQKGWAAAPFEVPPEMAAAWDARDTGRTLQAEWEARFAAYRAAFPALGAELARRIAGILPAALSAQFAQLINTAGELHKKVATRKASQIVLEHITSILPEFFGGSADLSGSNLTHVKASVWVNHHGSGNYLSYGVREFGMAAIMNGMALYGGFIPYGGTFMSFSDYSRNAIRMAALMKQRVIHVLTHDSIGLGEDGPTHQPVEHAASLRLIPNNRVWRPCDGVETAIAWQAAITRADGPTCLVLSRQALTPFERNPEQTSDIARGGYVLIECPQPQVVLIATGSEVEIATTAAVQLTQEGVAVRVVSMPCVETFYVQDADYRNRVMPNGVPRVSIEAGVTWFWRAVVGENGIAIGIDTFGESAPAEQLYQHFKLTPAHVAECALTLIKGW</sequence>
<dbReference type="SUPFAM" id="SSF52518">
    <property type="entry name" value="Thiamin diphosphate-binding fold (THDP-binding)"/>
    <property type="match status" value="2"/>
</dbReference>
<reference evidence="14" key="1">
    <citation type="journal article" date="2019" name="Int. J. Syst. Evol. Microbiol.">
        <title>The Global Catalogue of Microorganisms (GCM) 10K type strain sequencing project: providing services to taxonomists for standard genome sequencing and annotation.</title>
        <authorList>
            <consortium name="The Broad Institute Genomics Platform"/>
            <consortium name="The Broad Institute Genome Sequencing Center for Infectious Disease"/>
            <person name="Wu L."/>
            <person name="Ma J."/>
        </authorList>
    </citation>
    <scope>NUCLEOTIDE SEQUENCE [LARGE SCALE GENOMIC DNA]</scope>
    <source>
        <strain evidence="14">KCTC 42986</strain>
    </source>
</reference>
<dbReference type="InterPro" id="IPR005474">
    <property type="entry name" value="Transketolase_N"/>
</dbReference>
<evidence type="ECO:0000256" key="2">
    <source>
        <dbReference type="ARBA" id="ARBA00011738"/>
    </source>
</evidence>
<comment type="function">
    <text evidence="11">Catalyzes the transfer of a two-carbon ketol group from a ketose donor to an aldose acceptor, via a covalent intermediate with the cofactor thiamine pyrophosphate.</text>
</comment>
<evidence type="ECO:0000256" key="1">
    <source>
        <dbReference type="ARBA" id="ARBA00007131"/>
    </source>
</evidence>
<evidence type="ECO:0000256" key="7">
    <source>
        <dbReference type="ARBA" id="ARBA00022842"/>
    </source>
</evidence>
<dbReference type="Gene3D" id="3.40.50.920">
    <property type="match status" value="1"/>
</dbReference>
<dbReference type="CDD" id="cd07033">
    <property type="entry name" value="TPP_PYR_DXS_TK_like"/>
    <property type="match status" value="1"/>
</dbReference>
<dbReference type="Pfam" id="PF22613">
    <property type="entry name" value="Transketolase_C_1"/>
    <property type="match status" value="1"/>
</dbReference>
<dbReference type="InterPro" id="IPR029061">
    <property type="entry name" value="THDP-binding"/>
</dbReference>
<dbReference type="Pfam" id="PF02779">
    <property type="entry name" value="Transket_pyr"/>
    <property type="match status" value="1"/>
</dbReference>
<dbReference type="InterPro" id="IPR049557">
    <property type="entry name" value="Transketolase_CS"/>
</dbReference>
<comment type="cofactor">
    <cofactor evidence="11">
        <name>Mg(2+)</name>
        <dbReference type="ChEBI" id="CHEBI:18420"/>
    </cofactor>
    <cofactor evidence="11">
        <name>Ca(2+)</name>
        <dbReference type="ChEBI" id="CHEBI:29108"/>
    </cofactor>
    <cofactor evidence="11">
        <name>Mn(2+)</name>
        <dbReference type="ChEBI" id="CHEBI:29035"/>
    </cofactor>
    <cofactor evidence="11">
        <name>Co(2+)</name>
        <dbReference type="ChEBI" id="CHEBI:48828"/>
    </cofactor>
    <text evidence="11">Binds 1 Mg(2+) ion per subunit. Can also utilize other divalent metal cations, such as Ca(2+), Mn(2+) and Co(2+).</text>
</comment>
<evidence type="ECO:0000256" key="6">
    <source>
        <dbReference type="ARBA" id="ARBA00022837"/>
    </source>
</evidence>
<dbReference type="PANTHER" id="PTHR43522:SF2">
    <property type="entry name" value="TRANSKETOLASE 1-RELATED"/>
    <property type="match status" value="1"/>
</dbReference>
<evidence type="ECO:0000256" key="8">
    <source>
        <dbReference type="ARBA" id="ARBA00023052"/>
    </source>
</evidence>
<dbReference type="Pfam" id="PF00456">
    <property type="entry name" value="Transketolase_N"/>
    <property type="match status" value="1"/>
</dbReference>
<dbReference type="InterPro" id="IPR005475">
    <property type="entry name" value="Transketolase-like_Pyr-bd"/>
</dbReference>
<dbReference type="PROSITE" id="PS00802">
    <property type="entry name" value="TRANSKETOLASE_2"/>
    <property type="match status" value="1"/>
</dbReference>
<dbReference type="CDD" id="cd02012">
    <property type="entry name" value="TPP_TK"/>
    <property type="match status" value="1"/>
</dbReference>
<evidence type="ECO:0000256" key="3">
    <source>
        <dbReference type="ARBA" id="ARBA00013152"/>
    </source>
</evidence>
<keyword evidence="5 11" id="KW-0479">Metal-binding</keyword>
<dbReference type="InterPro" id="IPR009014">
    <property type="entry name" value="Transketo_C/PFOR_II"/>
</dbReference>
<dbReference type="InterPro" id="IPR033247">
    <property type="entry name" value="Transketolase_fam"/>
</dbReference>
<dbReference type="EMBL" id="JBHRTP010000016">
    <property type="protein sequence ID" value="MFC3107489.1"/>
    <property type="molecule type" value="Genomic_DNA"/>
</dbReference>
<evidence type="ECO:0000259" key="12">
    <source>
        <dbReference type="SMART" id="SM00861"/>
    </source>
</evidence>
<evidence type="ECO:0000256" key="4">
    <source>
        <dbReference type="ARBA" id="ARBA00022679"/>
    </source>
</evidence>
<dbReference type="GO" id="GO:0004802">
    <property type="term" value="F:transketolase activity"/>
    <property type="evidence" value="ECO:0007669"/>
    <property type="project" value="UniProtKB-EC"/>
</dbReference>
<dbReference type="SMART" id="SM00861">
    <property type="entry name" value="Transket_pyr"/>
    <property type="match status" value="1"/>
</dbReference>
<dbReference type="InterPro" id="IPR055152">
    <property type="entry name" value="Transketolase-like_C_2"/>
</dbReference>
<dbReference type="EC" id="2.2.1.1" evidence="3 10"/>
<comment type="catalytic activity">
    <reaction evidence="9 11">
        <text>D-sedoheptulose 7-phosphate + D-glyceraldehyde 3-phosphate = aldehydo-D-ribose 5-phosphate + D-xylulose 5-phosphate</text>
        <dbReference type="Rhea" id="RHEA:10508"/>
        <dbReference type="ChEBI" id="CHEBI:57483"/>
        <dbReference type="ChEBI" id="CHEBI:57737"/>
        <dbReference type="ChEBI" id="CHEBI:58273"/>
        <dbReference type="ChEBI" id="CHEBI:59776"/>
        <dbReference type="EC" id="2.2.1.1"/>
    </reaction>
</comment>
<dbReference type="RefSeq" id="WP_390327347.1">
    <property type="nucleotide sequence ID" value="NZ_JBHRTP010000016.1"/>
</dbReference>
<protein>
    <recommendedName>
        <fullName evidence="3 10">Transketolase</fullName>
        <ecNumber evidence="3 10">2.2.1.1</ecNumber>
    </recommendedName>
</protein>
<dbReference type="PANTHER" id="PTHR43522">
    <property type="entry name" value="TRANSKETOLASE"/>
    <property type="match status" value="1"/>
</dbReference>
<name>A0ABV7F018_9BURK</name>
<accession>A0ABV7F018</accession>
<keyword evidence="8 11" id="KW-0786">Thiamine pyrophosphate</keyword>
<dbReference type="SUPFAM" id="SSF52922">
    <property type="entry name" value="TK C-terminal domain-like"/>
    <property type="match status" value="1"/>
</dbReference>
<evidence type="ECO:0000256" key="9">
    <source>
        <dbReference type="ARBA" id="ARBA00049473"/>
    </source>
</evidence>
<comment type="similarity">
    <text evidence="1 11">Belongs to the transketolase family.</text>
</comment>
<dbReference type="PROSITE" id="PS00801">
    <property type="entry name" value="TRANSKETOLASE_1"/>
    <property type="match status" value="1"/>
</dbReference>
<evidence type="ECO:0000313" key="13">
    <source>
        <dbReference type="EMBL" id="MFC3107489.1"/>
    </source>
</evidence>
<dbReference type="InterPro" id="IPR005478">
    <property type="entry name" value="Transketolase_bac-like"/>
</dbReference>